<comment type="caution">
    <text evidence="2">The sequence shown here is derived from an EMBL/GenBank/DDBJ whole genome shotgun (WGS) entry which is preliminary data.</text>
</comment>
<dbReference type="AlphaFoldDB" id="A0A1A7C9H0"/>
<gene>
    <name evidence="2" type="ORF">ASR47_10221</name>
</gene>
<evidence type="ECO:0000256" key="1">
    <source>
        <dbReference type="SAM" id="SignalP"/>
    </source>
</evidence>
<keyword evidence="3" id="KW-1185">Reference proteome</keyword>
<evidence type="ECO:0000313" key="3">
    <source>
        <dbReference type="Proteomes" id="UP000092713"/>
    </source>
</evidence>
<keyword evidence="1" id="KW-0732">Signal</keyword>
<dbReference type="OrthoDB" id="8784964at2"/>
<organism evidence="2 3">
    <name type="scientific">Janthinobacterium psychrotolerans</name>
    <dbReference type="NCBI Taxonomy" id="1747903"/>
    <lineage>
        <taxon>Bacteria</taxon>
        <taxon>Pseudomonadati</taxon>
        <taxon>Pseudomonadota</taxon>
        <taxon>Betaproteobacteria</taxon>
        <taxon>Burkholderiales</taxon>
        <taxon>Oxalobacteraceae</taxon>
        <taxon>Janthinobacterium</taxon>
    </lineage>
</organism>
<protein>
    <submittedName>
        <fullName evidence="2">Uncharacterized protein</fullName>
    </submittedName>
</protein>
<evidence type="ECO:0000313" key="2">
    <source>
        <dbReference type="EMBL" id="OBV40958.1"/>
    </source>
</evidence>
<proteinExistence type="predicted"/>
<accession>A0A1A7C9H0</accession>
<feature type="chain" id="PRO_5008510112" evidence="1">
    <location>
        <begin position="28"/>
        <end position="60"/>
    </location>
</feature>
<dbReference type="EMBL" id="LOCQ01000041">
    <property type="protein sequence ID" value="OBV40958.1"/>
    <property type="molecule type" value="Genomic_DNA"/>
</dbReference>
<name>A0A1A7C9H0_9BURK</name>
<feature type="non-terminal residue" evidence="2">
    <location>
        <position position="60"/>
    </location>
</feature>
<feature type="signal peptide" evidence="1">
    <location>
        <begin position="1"/>
        <end position="27"/>
    </location>
</feature>
<sequence>MNRTALKSLPAALTLALLAIASGSAMADPMYPTDSEGFHGYLRAGAGSNTSSDGGSQGCF</sequence>
<dbReference type="Proteomes" id="UP000092713">
    <property type="component" value="Unassembled WGS sequence"/>
</dbReference>
<reference evidence="2 3" key="1">
    <citation type="submission" date="2016-04" db="EMBL/GenBank/DDBJ databases">
        <title>Draft genome sequence of Janthinobacterium psychrotolerans sp. nov., isolated from freshwater sediments in Denmark.</title>
        <authorList>
            <person name="Gong X."/>
            <person name="Skrivergaard S."/>
            <person name="Korsgaard B.S."/>
            <person name="Schreiber L."/>
            <person name="Marshall I.P."/>
            <person name="Finster K."/>
            <person name="Schramm A."/>
        </authorList>
    </citation>
    <scope>NUCLEOTIDE SEQUENCE [LARGE SCALE GENOMIC DNA]</scope>
    <source>
        <strain evidence="2 3">S3-2</strain>
    </source>
</reference>